<proteinExistence type="predicted"/>
<dbReference type="InterPro" id="IPR001670">
    <property type="entry name" value="ADH_Fe/GldA"/>
</dbReference>
<sequence>MQTLQVQGAPNLYVCESGALKKMAVFIKQQNFSKGLIIHGEKSWQVAKNYVDSVSLHTEQVKYRGDCTKQEVERISQVAKKSQVDYIVGVGGGKIIDLAKATAHNIQLPYIVVPTLASNCAPWTPLSVFYDEEGAFTHYEMFPQNAFMVAVDPQIIIDSPKSYLRAGIGDTIAKWYEAAVLAEGLEHKPLAVDVSLHAARLCRDVLIQDGASAMEALANQTVTPAFVKVMETIIMAGGMVGGFGDRYGRIAGAHSIHNGLTVLSETHDILHGDKVAYGILVQLALEDRFDEIEKLLSYYEELQLPASLTDLNILTQLEVACAKVAKAATKQGESIHFMEPSSEKAVLIAMKELETFVLNKRSDYTGL</sequence>
<feature type="binding site" evidence="3">
    <location>
        <position position="170"/>
    </location>
    <ligand>
        <name>glycerol</name>
        <dbReference type="ChEBI" id="CHEBI:17754"/>
    </ligand>
</feature>
<dbReference type="EMBL" id="JAPRAT010000018">
    <property type="protein sequence ID" value="MCZ0703517.1"/>
    <property type="molecule type" value="Genomic_DNA"/>
</dbReference>
<dbReference type="CDD" id="cd08172">
    <property type="entry name" value="GlyDH-like"/>
    <property type="match status" value="1"/>
</dbReference>
<accession>A0A9J6RDF4</accession>
<evidence type="ECO:0000256" key="1">
    <source>
        <dbReference type="ARBA" id="ARBA00022723"/>
    </source>
</evidence>
<protein>
    <submittedName>
        <fullName evidence="6">Iron-containing alcohol dehydrogenase family protein</fullName>
    </submittedName>
</protein>
<dbReference type="AlphaFoldDB" id="A0A9J6RDF4"/>
<keyword evidence="4" id="KW-0520">NAD</keyword>
<dbReference type="Gene3D" id="3.40.50.1970">
    <property type="match status" value="1"/>
</dbReference>
<evidence type="ECO:0000256" key="4">
    <source>
        <dbReference type="PIRSR" id="PIRSR000112-3"/>
    </source>
</evidence>
<dbReference type="SUPFAM" id="SSF56796">
    <property type="entry name" value="Dehydroquinate synthase-like"/>
    <property type="match status" value="1"/>
</dbReference>
<keyword evidence="7" id="KW-1185">Reference proteome</keyword>
<name>A0A9J6RDF4_9BACI</name>
<evidence type="ECO:0000256" key="2">
    <source>
        <dbReference type="ARBA" id="ARBA00023002"/>
    </source>
</evidence>
<feature type="binding site" evidence="4">
    <location>
        <begin position="93"/>
        <end position="97"/>
    </location>
    <ligand>
        <name>NAD(+)</name>
        <dbReference type="ChEBI" id="CHEBI:57540"/>
    </ligand>
</feature>
<feature type="binding site" evidence="4">
    <location>
        <position position="130"/>
    </location>
    <ligand>
        <name>NAD(+)</name>
        <dbReference type="ChEBI" id="CHEBI:57540"/>
    </ligand>
</feature>
<feature type="binding site" evidence="4">
    <location>
        <begin position="115"/>
        <end position="118"/>
    </location>
    <ligand>
        <name>NAD(+)</name>
        <dbReference type="ChEBI" id="CHEBI:57540"/>
    </ligand>
</feature>
<evidence type="ECO:0000259" key="5">
    <source>
        <dbReference type="Pfam" id="PF00465"/>
    </source>
</evidence>
<feature type="domain" description="Alcohol dehydrogenase iron-type/glycerol dehydrogenase GldA" evidence="5">
    <location>
        <begin position="10"/>
        <end position="147"/>
    </location>
</feature>
<dbReference type="InterPro" id="IPR016205">
    <property type="entry name" value="Glycerol_DH"/>
</dbReference>
<feature type="binding site" evidence="3">
    <location>
        <position position="254"/>
    </location>
    <ligand>
        <name>glycerol</name>
        <dbReference type="ChEBI" id="CHEBI:17754"/>
    </ligand>
</feature>
<feature type="binding site" evidence="4">
    <location>
        <position position="126"/>
    </location>
    <ligand>
        <name>NAD(+)</name>
        <dbReference type="ChEBI" id="CHEBI:57540"/>
    </ligand>
</feature>
<dbReference type="GO" id="GO:0016614">
    <property type="term" value="F:oxidoreductase activity, acting on CH-OH group of donors"/>
    <property type="evidence" value="ECO:0007669"/>
    <property type="project" value="InterPro"/>
</dbReference>
<dbReference type="PANTHER" id="PTHR43616:SF3">
    <property type="entry name" value="HYDROXYCARBOXYLATE DEHYDROGENASE A"/>
    <property type="match status" value="1"/>
</dbReference>
<dbReference type="PIRSF" id="PIRSF000112">
    <property type="entry name" value="Glycerol_dehydrogenase"/>
    <property type="match status" value="1"/>
</dbReference>
<gene>
    <name evidence="6" type="ORF">OWO01_09835</name>
</gene>
<keyword evidence="3" id="KW-0862">Zinc</keyword>
<dbReference type="Gene3D" id="1.20.1090.10">
    <property type="entry name" value="Dehydroquinate synthase-like - alpha domain"/>
    <property type="match status" value="1"/>
</dbReference>
<feature type="binding site" evidence="3">
    <location>
        <position position="271"/>
    </location>
    <ligand>
        <name>glycerol</name>
        <dbReference type="ChEBI" id="CHEBI:17754"/>
    </ligand>
</feature>
<feature type="binding site" evidence="4">
    <location>
        <position position="124"/>
    </location>
    <ligand>
        <name>NAD(+)</name>
        <dbReference type="ChEBI" id="CHEBI:57540"/>
    </ligand>
</feature>
<comment type="cofactor">
    <cofactor evidence="3">
        <name>Zn(2+)</name>
        <dbReference type="ChEBI" id="CHEBI:29105"/>
    </cofactor>
    <text evidence="3">Binds 1 zinc ion per subunit.</text>
</comment>
<keyword evidence="1 3" id="KW-0479">Metal-binding</keyword>
<evidence type="ECO:0000313" key="6">
    <source>
        <dbReference type="EMBL" id="MCZ0703517.1"/>
    </source>
</evidence>
<reference evidence="6" key="1">
    <citation type="submission" date="2022-11" db="EMBL/GenBank/DDBJ databases">
        <title>WGS of Natronobacillus azotifigens 24KS-1, an anaerobic diazotrophic haloalkaliphile from soda-rich habitats.</title>
        <authorList>
            <person name="Sorokin D.Y."/>
            <person name="Merkel A.Y."/>
        </authorList>
    </citation>
    <scope>NUCLEOTIDE SEQUENCE</scope>
    <source>
        <strain evidence="6">24KS-1</strain>
    </source>
</reference>
<dbReference type="Proteomes" id="UP001084197">
    <property type="component" value="Unassembled WGS sequence"/>
</dbReference>
<dbReference type="PANTHER" id="PTHR43616">
    <property type="entry name" value="GLYCEROL DEHYDROGENASE"/>
    <property type="match status" value="1"/>
</dbReference>
<evidence type="ECO:0000313" key="7">
    <source>
        <dbReference type="Proteomes" id="UP001084197"/>
    </source>
</evidence>
<keyword evidence="2" id="KW-0560">Oxidoreductase</keyword>
<dbReference type="RefSeq" id="WP_268780282.1">
    <property type="nucleotide sequence ID" value="NZ_JAPRAT010000018.1"/>
</dbReference>
<dbReference type="GO" id="GO:0046872">
    <property type="term" value="F:metal ion binding"/>
    <property type="evidence" value="ECO:0007669"/>
    <property type="project" value="UniProtKB-KW"/>
</dbReference>
<comment type="caution">
    <text evidence="6">The sequence shown here is derived from an EMBL/GenBank/DDBJ whole genome shotgun (WGS) entry which is preliminary data.</text>
</comment>
<evidence type="ECO:0000256" key="3">
    <source>
        <dbReference type="PIRSR" id="PIRSR000112-1"/>
    </source>
</evidence>
<organism evidence="6 7">
    <name type="scientific">Natronobacillus azotifigens</name>
    <dbReference type="NCBI Taxonomy" id="472978"/>
    <lineage>
        <taxon>Bacteria</taxon>
        <taxon>Bacillati</taxon>
        <taxon>Bacillota</taxon>
        <taxon>Bacilli</taxon>
        <taxon>Bacillales</taxon>
        <taxon>Bacillaceae</taxon>
        <taxon>Natronobacillus</taxon>
    </lineage>
</organism>
<dbReference type="Pfam" id="PF00465">
    <property type="entry name" value="Fe-ADH"/>
    <property type="match status" value="1"/>
</dbReference>